<evidence type="ECO:0000259" key="3">
    <source>
        <dbReference type="SMART" id="SM01008"/>
    </source>
</evidence>
<evidence type="ECO:0000313" key="5">
    <source>
        <dbReference type="Proteomes" id="UP001597351"/>
    </source>
</evidence>
<comment type="caution">
    <text evidence="4">The sequence shown here is derived from an EMBL/GenBank/DDBJ whole genome shotgun (WGS) entry which is preliminary data.</text>
</comment>
<sequence length="790" mass="82687">MTPTGSILGTAVRRVEDPELITGHGTFVDNLAAGREGVLHAVFVRSPFPRAEISSIDTAEALEAPGVVAVLTGGDLDRPVPMFASASDKVDRYPLARGRVQYAGDPVALVVAESRALAVDAAELVDVDYEELPTVVDMELAAEAGQPQLYDELPRNVAIHRPDPGDPLEGAEVVVRARIENNRLATAPIEGNAVLADPTPDAAGHELTVWLSTQHPHLGQRLLAKVTGVDKKAIRVVAPHVGGAFGGKAGISPDHAAVVAAAVRIGRPVSWTETRSEAMLSMHGRGQVQYAELGLTREGRITGLRARVVGDCGAYAGFGGSFAAGSTRTMGQGPYVIPEVRFEGLSVVTSTAPVGAFRGAGRPEAAALLERILDVAADELGLAPEEIRRRNFVGPDQFPWDTFSGRTYDSGDYDLPLTEALRLADVDGARTEQARRREAGDPRQLGIGIASYVEITGFGGSELGHVEVHDDGTATVRSGTSAHGQGHATAFSMIAAERLGLPLDRITYEQSDTATVPRGGGTGGARSLQMGGQAVEKAANELLERARALAADLLEAAPDDVELTGGSFSVRGVPGHEVGWTDVARRAADQGEPLAVTTDFEQQHPTFPFGSHVSVVEVDTETGLVTPLRHVAVDDCGRVVNPLLVGGQQHGGAVQGISQALWEEFVYDAEGTPLTATFADYPMPTTADTTAIEAHSTETPTPYNSLGVKGIGEAATIGATPAVQNAVVDALSHLGVRHVDIPCTPARVHAAITAAAAGETDPWREPPSAFDDESLLAALGGEEAPDDVEV</sequence>
<evidence type="ECO:0000256" key="1">
    <source>
        <dbReference type="ARBA" id="ARBA00022505"/>
    </source>
</evidence>
<accession>A0ABW4TT28</accession>
<keyword evidence="1" id="KW-0500">Molybdenum</keyword>
<gene>
    <name evidence="4" type="ORF">ACFSDE_18615</name>
</gene>
<protein>
    <submittedName>
        <fullName evidence="4">Xanthine dehydrogenase family protein molybdopterin-binding subunit</fullName>
    </submittedName>
</protein>
<dbReference type="PANTHER" id="PTHR11908">
    <property type="entry name" value="XANTHINE DEHYDROGENASE"/>
    <property type="match status" value="1"/>
</dbReference>
<dbReference type="Proteomes" id="UP001597351">
    <property type="component" value="Unassembled WGS sequence"/>
</dbReference>
<keyword evidence="2" id="KW-0560">Oxidoreductase</keyword>
<dbReference type="SUPFAM" id="SSF56003">
    <property type="entry name" value="Molybdenum cofactor-binding domain"/>
    <property type="match status" value="1"/>
</dbReference>
<dbReference type="SUPFAM" id="SSF54665">
    <property type="entry name" value="CO dehydrogenase molybdoprotein N-domain-like"/>
    <property type="match status" value="1"/>
</dbReference>
<feature type="domain" description="Aldehyde oxidase/xanthine dehydrogenase a/b hammerhead" evidence="3">
    <location>
        <begin position="22"/>
        <end position="133"/>
    </location>
</feature>
<dbReference type="Gene3D" id="3.30.365.10">
    <property type="entry name" value="Aldehyde oxidase/xanthine dehydrogenase, molybdopterin binding domain"/>
    <property type="match status" value="4"/>
</dbReference>
<dbReference type="Pfam" id="PF20256">
    <property type="entry name" value="MoCoBD_2"/>
    <property type="match status" value="1"/>
</dbReference>
<dbReference type="InterPro" id="IPR008274">
    <property type="entry name" value="AldOxase/xan_DH_MoCoBD1"/>
</dbReference>
<dbReference type="RefSeq" id="WP_343921636.1">
    <property type="nucleotide sequence ID" value="NZ_BAAAJT010000003.1"/>
</dbReference>
<evidence type="ECO:0000256" key="2">
    <source>
        <dbReference type="ARBA" id="ARBA00023002"/>
    </source>
</evidence>
<dbReference type="Pfam" id="PF02738">
    <property type="entry name" value="MoCoBD_1"/>
    <property type="match status" value="1"/>
</dbReference>
<dbReference type="InterPro" id="IPR036856">
    <property type="entry name" value="Ald_Oxase/Xan_DH_a/b_sf"/>
</dbReference>
<dbReference type="InterPro" id="IPR046867">
    <property type="entry name" value="AldOxase/xan_DH_MoCoBD2"/>
</dbReference>
<dbReference type="Gene3D" id="3.90.1170.50">
    <property type="entry name" value="Aldehyde oxidase/xanthine dehydrogenase, a/b hammerhead"/>
    <property type="match status" value="1"/>
</dbReference>
<dbReference type="EMBL" id="JBHUGD010000004">
    <property type="protein sequence ID" value="MFD1948822.1"/>
    <property type="molecule type" value="Genomic_DNA"/>
</dbReference>
<evidence type="ECO:0000313" key="4">
    <source>
        <dbReference type="EMBL" id="MFD1948822.1"/>
    </source>
</evidence>
<dbReference type="InterPro" id="IPR016208">
    <property type="entry name" value="Ald_Oxase/xanthine_DH-like"/>
</dbReference>
<name>A0ABW4TT28_9ACTN</name>
<dbReference type="SMART" id="SM01008">
    <property type="entry name" value="Ald_Xan_dh_C"/>
    <property type="match status" value="1"/>
</dbReference>
<reference evidence="5" key="1">
    <citation type="journal article" date="2019" name="Int. J. Syst. Evol. Microbiol.">
        <title>The Global Catalogue of Microorganisms (GCM) 10K type strain sequencing project: providing services to taxonomists for standard genome sequencing and annotation.</title>
        <authorList>
            <consortium name="The Broad Institute Genomics Platform"/>
            <consortium name="The Broad Institute Genome Sequencing Center for Infectious Disease"/>
            <person name="Wu L."/>
            <person name="Ma J."/>
        </authorList>
    </citation>
    <scope>NUCLEOTIDE SEQUENCE [LARGE SCALE GENOMIC DNA]</scope>
    <source>
        <strain evidence="5">CGMCC 1.12477</strain>
    </source>
</reference>
<dbReference type="InterPro" id="IPR037165">
    <property type="entry name" value="AldOxase/xan_DH_Mopterin-bd_sf"/>
</dbReference>
<keyword evidence="5" id="KW-1185">Reference proteome</keyword>
<dbReference type="PANTHER" id="PTHR11908:SF132">
    <property type="entry name" value="ALDEHYDE OXIDASE 1-RELATED"/>
    <property type="match status" value="1"/>
</dbReference>
<dbReference type="Pfam" id="PF01315">
    <property type="entry name" value="Ald_Xan_dh_C"/>
    <property type="match status" value="1"/>
</dbReference>
<proteinExistence type="predicted"/>
<organism evidence="4 5">
    <name type="scientific">Nocardioides aestuarii</name>
    <dbReference type="NCBI Taxonomy" id="252231"/>
    <lineage>
        <taxon>Bacteria</taxon>
        <taxon>Bacillati</taxon>
        <taxon>Actinomycetota</taxon>
        <taxon>Actinomycetes</taxon>
        <taxon>Propionibacteriales</taxon>
        <taxon>Nocardioidaceae</taxon>
        <taxon>Nocardioides</taxon>
    </lineage>
</organism>
<dbReference type="InterPro" id="IPR000674">
    <property type="entry name" value="Ald_Oxase/Xan_DH_a/b"/>
</dbReference>